<keyword evidence="3" id="KW-1185">Reference proteome</keyword>
<dbReference type="InterPro" id="IPR023214">
    <property type="entry name" value="HAD_sf"/>
</dbReference>
<evidence type="ECO:0000313" key="3">
    <source>
        <dbReference type="Proteomes" id="UP000005240"/>
    </source>
</evidence>
<proteinExistence type="predicted"/>
<name>A0A180H4W2_PUCT1</name>
<dbReference type="VEuPathDB" id="FungiDB:PTTG_25075"/>
<dbReference type="InterPro" id="IPR036412">
    <property type="entry name" value="HAD-like_sf"/>
</dbReference>
<dbReference type="GO" id="GO:0005992">
    <property type="term" value="P:trehalose biosynthetic process"/>
    <property type="evidence" value="ECO:0007669"/>
    <property type="project" value="InterPro"/>
</dbReference>
<dbReference type="AlphaFoldDB" id="A0A180H4W2"/>
<dbReference type="OrthoDB" id="2507394at2759"/>
<gene>
    <name evidence="1" type="ORF">PTTG_25075</name>
</gene>
<evidence type="ECO:0000313" key="1">
    <source>
        <dbReference type="EMBL" id="OAV99861.1"/>
    </source>
</evidence>
<reference evidence="2" key="4">
    <citation type="submission" date="2025-05" db="UniProtKB">
        <authorList>
            <consortium name="EnsemblFungi"/>
        </authorList>
    </citation>
    <scope>IDENTIFICATION</scope>
    <source>
        <strain evidence="2">isolate 1-1 / race 1 (BBBD)</strain>
    </source>
</reference>
<organism evidence="1">
    <name type="scientific">Puccinia triticina (isolate 1-1 / race 1 (BBBD))</name>
    <name type="common">Brown leaf rust fungus</name>
    <dbReference type="NCBI Taxonomy" id="630390"/>
    <lineage>
        <taxon>Eukaryota</taxon>
        <taxon>Fungi</taxon>
        <taxon>Dikarya</taxon>
        <taxon>Basidiomycota</taxon>
        <taxon>Pucciniomycotina</taxon>
        <taxon>Pucciniomycetes</taxon>
        <taxon>Pucciniales</taxon>
        <taxon>Pucciniaceae</taxon>
        <taxon>Puccinia</taxon>
    </lineage>
</organism>
<reference evidence="2 3" key="3">
    <citation type="journal article" date="2017" name="G3 (Bethesda)">
        <title>Comparative analysis highlights variable genome content of wheat rusts and divergence of the mating loci.</title>
        <authorList>
            <person name="Cuomo C.A."/>
            <person name="Bakkeren G."/>
            <person name="Khalil H.B."/>
            <person name="Panwar V."/>
            <person name="Joly D."/>
            <person name="Linning R."/>
            <person name="Sakthikumar S."/>
            <person name="Song X."/>
            <person name="Adiconis X."/>
            <person name="Fan L."/>
            <person name="Goldberg J.M."/>
            <person name="Levin J.Z."/>
            <person name="Young S."/>
            <person name="Zeng Q."/>
            <person name="Anikster Y."/>
            <person name="Bruce M."/>
            <person name="Wang M."/>
            <person name="Yin C."/>
            <person name="McCallum B."/>
            <person name="Szabo L.J."/>
            <person name="Hulbert S."/>
            <person name="Chen X."/>
            <person name="Fellers J.P."/>
        </authorList>
    </citation>
    <scope>NUCLEOTIDE SEQUENCE</scope>
    <source>
        <strain evidence="2">isolate 1-1 / race 1 (BBBD)</strain>
        <strain evidence="3">Isolate 1-1 / race 1 (BBBD)</strain>
    </source>
</reference>
<dbReference type="EMBL" id="ADAS02000001">
    <property type="protein sequence ID" value="OAV99861.1"/>
    <property type="molecule type" value="Genomic_DNA"/>
</dbReference>
<reference evidence="1" key="1">
    <citation type="submission" date="2009-11" db="EMBL/GenBank/DDBJ databases">
        <authorList>
            <consortium name="The Broad Institute Genome Sequencing Platform"/>
            <person name="Ward D."/>
            <person name="Feldgarden M."/>
            <person name="Earl A."/>
            <person name="Young S.K."/>
            <person name="Zeng Q."/>
            <person name="Koehrsen M."/>
            <person name="Alvarado L."/>
            <person name="Berlin A."/>
            <person name="Bochicchio J."/>
            <person name="Borenstein D."/>
            <person name="Chapman S.B."/>
            <person name="Chen Z."/>
            <person name="Engels R."/>
            <person name="Freedman E."/>
            <person name="Gellesch M."/>
            <person name="Goldberg J."/>
            <person name="Griggs A."/>
            <person name="Gujja S."/>
            <person name="Heilman E."/>
            <person name="Heiman D."/>
            <person name="Hepburn T."/>
            <person name="Howarth C."/>
            <person name="Jen D."/>
            <person name="Larson L."/>
            <person name="Lewis B."/>
            <person name="Mehta T."/>
            <person name="Park D."/>
            <person name="Pearson M."/>
            <person name="Roberts A."/>
            <person name="Saif S."/>
            <person name="Shea T."/>
            <person name="Shenoy N."/>
            <person name="Sisk P."/>
            <person name="Stolte C."/>
            <person name="Sykes S."/>
            <person name="Thomson T."/>
            <person name="Walk T."/>
            <person name="White J."/>
            <person name="Yandava C."/>
            <person name="Izard J."/>
            <person name="Baranova O.V."/>
            <person name="Blanton J.M."/>
            <person name="Tanner A.C."/>
            <person name="Dewhirst F.E."/>
            <person name="Haas B."/>
            <person name="Nusbaum C."/>
            <person name="Birren B."/>
        </authorList>
    </citation>
    <scope>NUCLEOTIDE SEQUENCE [LARGE SCALE GENOMIC DNA]</scope>
    <source>
        <strain evidence="1">1-1 BBBD Race 1</strain>
    </source>
</reference>
<dbReference type="InterPro" id="IPR003337">
    <property type="entry name" value="Trehalose_PPase"/>
</dbReference>
<evidence type="ECO:0008006" key="4">
    <source>
        <dbReference type="Google" id="ProtNLM"/>
    </source>
</evidence>
<dbReference type="Gene3D" id="3.40.50.1000">
    <property type="entry name" value="HAD superfamily/HAD-like"/>
    <property type="match status" value="1"/>
</dbReference>
<evidence type="ECO:0000313" key="2">
    <source>
        <dbReference type="EnsemblFungi" id="PTTG_25075-t43_1-p1"/>
    </source>
</evidence>
<reference evidence="1" key="2">
    <citation type="submission" date="2016-05" db="EMBL/GenBank/DDBJ databases">
        <title>Comparative analysis highlights variable genome content of wheat rusts and divergence of the mating loci.</title>
        <authorList>
            <person name="Cuomo C.A."/>
            <person name="Bakkeren G."/>
            <person name="Szabo L."/>
            <person name="Khalil H."/>
            <person name="Joly D."/>
            <person name="Goldberg J."/>
            <person name="Young S."/>
            <person name="Zeng Q."/>
            <person name="Fellers J."/>
        </authorList>
    </citation>
    <scope>NUCLEOTIDE SEQUENCE [LARGE SCALE GENOMIC DNA]</scope>
    <source>
        <strain evidence="1">1-1 BBBD Race 1</strain>
    </source>
</reference>
<dbReference type="Pfam" id="PF02358">
    <property type="entry name" value="Trehalose_PPase"/>
    <property type="match status" value="1"/>
</dbReference>
<dbReference type="Proteomes" id="UP000005240">
    <property type="component" value="Unassembled WGS sequence"/>
</dbReference>
<accession>A0A180H4W2</accession>
<protein>
    <recommendedName>
        <fullName evidence="4">Trehalose-phosphatase</fullName>
    </recommendedName>
</protein>
<sequence>MFTMSRLFLVMVVLTLTKFVNLTAILLNSPLFNNAPLFGVGRFDLYKRPEHIKEIETLRRVHEATPHPGLKYFQPHGEGKTLIVLDDFGVLLQLPSQDYFSAEALLKDLAANKKNEVWLYTARGEGSLIEAYKKIPGINIAAEYGTVLYLSQSVEPKMEIIVEDTMLSHPIKFYMNHVARSSESVKMTKLDSKSAAAYFYDTKTPEEFDPVAAEIRKKLGTNFAYYELRRDDAKSVVEIKHIEADKGNFIDRLLGTGRYTKGVAIGNPTNSDGMFRAMNHANRGTGDSFHSVVVTEDWMRQTAAKYTLRDFHEAHKLLRELIPSWWDKIKAIFY</sequence>
<dbReference type="EnsemblFungi" id="PTTG_25075-t43_1">
    <property type="protein sequence ID" value="PTTG_25075-t43_1-p1"/>
    <property type="gene ID" value="PTTG_25075"/>
</dbReference>
<dbReference type="SUPFAM" id="SSF56784">
    <property type="entry name" value="HAD-like"/>
    <property type="match status" value="1"/>
</dbReference>
<dbReference type="STRING" id="630390.A0A180H4W2"/>